<reference evidence="3" key="1">
    <citation type="submission" date="2016-05" db="EMBL/GenBank/DDBJ databases">
        <title>WGS assembly of Xenopus laevis.</title>
        <authorList>
            <person name="Session A."/>
            <person name="Uno Y."/>
            <person name="Kwon T."/>
            <person name="Chapman J."/>
            <person name="Toyoda A."/>
            <person name="Takahashi S."/>
            <person name="Fukui A."/>
            <person name="Hikosaka A."/>
            <person name="Putnam N."/>
            <person name="Stites J."/>
            <person name="Van Heeringen S."/>
            <person name="Quigley I."/>
            <person name="Heinz S."/>
            <person name="Hellsten U."/>
            <person name="Lyons J."/>
            <person name="Suzuki A."/>
            <person name="Kondo M."/>
            <person name="Ogino H."/>
            <person name="Ochi H."/>
            <person name="Bogdanovic O."/>
            <person name="Lister R."/>
            <person name="Georgiou G."/>
            <person name="Paranjpe S."/>
            <person name="Van Kruijsbergen I."/>
            <person name="Mozaffari S."/>
            <person name="Shu S."/>
            <person name="Schmutz J."/>
            <person name="Jenkins J."/>
            <person name="Grimwood J."/>
            <person name="Carlson J."/>
            <person name="Mitros T."/>
            <person name="Simakov O."/>
            <person name="Heald R."/>
            <person name="Miller K."/>
            <person name="Haudenschild C."/>
            <person name="Kuroki Y."/>
            <person name="Tanaka T."/>
            <person name="Michiue T."/>
            <person name="Watanabe M."/>
            <person name="Kinoshita T."/>
            <person name="Ohta Y."/>
            <person name="Mawaribuchi S."/>
            <person name="Suzuki Y."/>
            <person name="Haramoto Y."/>
            <person name="Yamamoto T."/>
            <person name="Takagi C."/>
            <person name="Kitzman J."/>
            <person name="Shendure J."/>
            <person name="Nakayama T."/>
            <person name="Izutsu Y."/>
            <person name="Robert J."/>
            <person name="Dichmann D."/>
            <person name="Flajnik M."/>
            <person name="Houston D."/>
            <person name="Marcotte E."/>
            <person name="Wallingford J."/>
            <person name="Ito Y."/>
            <person name="Asashima M."/>
            <person name="Ueno N."/>
            <person name="Matsuda Y."/>
            <person name="Jan Veenstra G."/>
            <person name="Fujiyama A."/>
            <person name="Harland R."/>
            <person name="Taira M."/>
            <person name="Rokhsar D.S."/>
        </authorList>
    </citation>
    <scope>NUCLEOTIDE SEQUENCE</scope>
    <source>
        <strain evidence="3">J</strain>
        <tissue evidence="3">Blood</tissue>
    </source>
</reference>
<evidence type="ECO:0000256" key="1">
    <source>
        <dbReference type="SAM" id="MobiDB-lite"/>
    </source>
</evidence>
<protein>
    <submittedName>
        <fullName evidence="3">Uncharacterized protein</fullName>
    </submittedName>
</protein>
<feature type="region of interest" description="Disordered" evidence="1">
    <location>
        <begin position="74"/>
        <end position="97"/>
    </location>
</feature>
<dbReference type="EMBL" id="KV467669">
    <property type="protein sequence ID" value="OCT56012.1"/>
    <property type="molecule type" value="Genomic_DNA"/>
</dbReference>
<accession>A0A974GZ70</accession>
<name>A0A974GZ70_XENLA</name>
<keyword evidence="2" id="KW-0472">Membrane</keyword>
<evidence type="ECO:0000256" key="2">
    <source>
        <dbReference type="SAM" id="Phobius"/>
    </source>
</evidence>
<keyword evidence="2" id="KW-0812">Transmembrane</keyword>
<organism evidence="3">
    <name type="scientific">Xenopus laevis</name>
    <name type="common">African clawed frog</name>
    <dbReference type="NCBI Taxonomy" id="8355"/>
    <lineage>
        <taxon>Eukaryota</taxon>
        <taxon>Metazoa</taxon>
        <taxon>Chordata</taxon>
        <taxon>Craniata</taxon>
        <taxon>Vertebrata</taxon>
        <taxon>Euteleostomi</taxon>
        <taxon>Amphibia</taxon>
        <taxon>Batrachia</taxon>
        <taxon>Anura</taxon>
        <taxon>Pipoidea</taxon>
        <taxon>Pipidae</taxon>
        <taxon>Xenopodinae</taxon>
        <taxon>Xenopus</taxon>
        <taxon>Xenopus</taxon>
    </lineage>
</organism>
<feature type="transmembrane region" description="Helical" evidence="2">
    <location>
        <begin position="23"/>
        <end position="45"/>
    </location>
</feature>
<evidence type="ECO:0000313" key="3">
    <source>
        <dbReference type="EMBL" id="OCT56012.1"/>
    </source>
</evidence>
<dbReference type="AlphaFoldDB" id="A0A974GZ70"/>
<proteinExistence type="predicted"/>
<gene>
    <name evidence="3" type="ORF">XELAEV_18003556mg</name>
</gene>
<keyword evidence="2" id="KW-1133">Transmembrane helix</keyword>
<feature type="compositionally biased region" description="Polar residues" evidence="1">
    <location>
        <begin position="76"/>
        <end position="97"/>
    </location>
</feature>
<sequence length="97" mass="10733">MESYGCNGAFVGSVFHVKVLLPFPLQCGLYLSIIFLCLCCVKILARFISAALKQEIIYILCVQNMSAEPLSHRQTKGTSAVPSNQPKLNSYPMNIIH</sequence>
<dbReference type="Proteomes" id="UP000694892">
    <property type="component" value="Unassembled WGS sequence"/>
</dbReference>